<evidence type="ECO:0000313" key="2">
    <source>
        <dbReference type="EMBL" id="SDD20184.1"/>
    </source>
</evidence>
<dbReference type="PANTHER" id="PTHR36174">
    <property type="entry name" value="LIPID II:GLYCINE GLYCYLTRANSFERASE"/>
    <property type="match status" value="1"/>
</dbReference>
<dbReference type="InterPro" id="IPR038740">
    <property type="entry name" value="BioF2-like_GNAT_dom"/>
</dbReference>
<gene>
    <name evidence="2" type="ORF">SAMN04488024_104358</name>
</gene>
<accession>A0A1G6SU80</accession>
<dbReference type="SUPFAM" id="SSF55729">
    <property type="entry name" value="Acyl-CoA N-acyltransferases (Nat)"/>
    <property type="match status" value="1"/>
</dbReference>
<feature type="domain" description="BioF2-like acetyltransferase" evidence="1">
    <location>
        <begin position="163"/>
        <end position="294"/>
    </location>
</feature>
<protein>
    <submittedName>
        <fullName evidence="2">Acetyltransferase (GNAT) domain-containing protein</fullName>
    </submittedName>
</protein>
<keyword evidence="2" id="KW-0808">Transferase</keyword>
<reference evidence="3" key="1">
    <citation type="submission" date="2016-10" db="EMBL/GenBank/DDBJ databases">
        <authorList>
            <person name="Varghese N."/>
            <person name="Submissions S."/>
        </authorList>
    </citation>
    <scope>NUCLEOTIDE SEQUENCE [LARGE SCALE GENOMIC DNA]</scope>
    <source>
        <strain evidence="3">DSM 18609</strain>
    </source>
</reference>
<dbReference type="AlphaFoldDB" id="A0A1G6SU80"/>
<name>A0A1G6SU80_9SPHI</name>
<proteinExistence type="predicted"/>
<organism evidence="2 3">
    <name type="scientific">Pedobacter soli</name>
    <dbReference type="NCBI Taxonomy" id="390242"/>
    <lineage>
        <taxon>Bacteria</taxon>
        <taxon>Pseudomonadati</taxon>
        <taxon>Bacteroidota</taxon>
        <taxon>Sphingobacteriia</taxon>
        <taxon>Sphingobacteriales</taxon>
        <taxon>Sphingobacteriaceae</taxon>
        <taxon>Pedobacter</taxon>
    </lineage>
</organism>
<evidence type="ECO:0000259" key="1">
    <source>
        <dbReference type="Pfam" id="PF13480"/>
    </source>
</evidence>
<dbReference type="Gene3D" id="3.40.630.30">
    <property type="match status" value="1"/>
</dbReference>
<dbReference type="PANTHER" id="PTHR36174:SF1">
    <property type="entry name" value="LIPID II:GLYCINE GLYCYLTRANSFERASE"/>
    <property type="match status" value="1"/>
</dbReference>
<dbReference type="STRING" id="390242.SAMN04488024_104358"/>
<sequence>MIMLIENNAIGTTLQLGLAEKADWIKYVERAADYDFYHSWQYHSMATNGTPILFIYEEAGNFIALPLLERPIADTIYYDLHCVYGYSGPISNLKFNQQPDTLKDNFLNAFLAFLQQGKYVSVFSKLHPFFNQNELLKRTKGLYENGKTIAVDLRQTLEDQRKQYRETTWDGIKKCRRLGYTLRESRKQEDIAAFTQLYQANMGRISATEFYLFDEAYFTHLIHSTEFDCKLVLVCLGDEITCGSIITLTNGIIQGHLIATNINHLKYSPAKFLIDEVSGLGRKWNMKYYHLGGGLGYKEDSLFEWKRGFSNLILDYYSWRYVANEPVYNQLVEKSGIDIQDTTDFFPLYRMTPQ</sequence>
<dbReference type="InterPro" id="IPR050644">
    <property type="entry name" value="PG_Glycine_Bridge_Synth"/>
</dbReference>
<dbReference type="Proteomes" id="UP000199455">
    <property type="component" value="Unassembled WGS sequence"/>
</dbReference>
<keyword evidence="3" id="KW-1185">Reference proteome</keyword>
<dbReference type="GO" id="GO:0016740">
    <property type="term" value="F:transferase activity"/>
    <property type="evidence" value="ECO:0007669"/>
    <property type="project" value="UniProtKB-KW"/>
</dbReference>
<dbReference type="Pfam" id="PF13480">
    <property type="entry name" value="Acetyltransf_6"/>
    <property type="match status" value="1"/>
</dbReference>
<dbReference type="EMBL" id="FMZH01000004">
    <property type="protein sequence ID" value="SDD20184.1"/>
    <property type="molecule type" value="Genomic_DNA"/>
</dbReference>
<dbReference type="InterPro" id="IPR016181">
    <property type="entry name" value="Acyl_CoA_acyltransferase"/>
</dbReference>
<evidence type="ECO:0000313" key="3">
    <source>
        <dbReference type="Proteomes" id="UP000199455"/>
    </source>
</evidence>
<dbReference type="RefSeq" id="WP_244154645.1">
    <property type="nucleotide sequence ID" value="NZ_FMZH01000004.1"/>
</dbReference>